<dbReference type="SMART" id="SM00252">
    <property type="entry name" value="SH2"/>
    <property type="match status" value="1"/>
</dbReference>
<evidence type="ECO:0000256" key="6">
    <source>
        <dbReference type="ARBA" id="ARBA00051245"/>
    </source>
</evidence>
<dbReference type="PROSITE" id="PS00109">
    <property type="entry name" value="PROTEIN_KINASE_TYR"/>
    <property type="match status" value="1"/>
</dbReference>
<dbReference type="PROSITE" id="PS50011">
    <property type="entry name" value="PROTEIN_KINASE_DOM"/>
    <property type="match status" value="1"/>
</dbReference>
<feature type="compositionally biased region" description="Low complexity" evidence="10">
    <location>
        <begin position="1"/>
        <end position="19"/>
    </location>
</feature>
<dbReference type="PROSITE" id="PS00107">
    <property type="entry name" value="PROTEIN_KINASE_ATP"/>
    <property type="match status" value="1"/>
</dbReference>
<dbReference type="InterPro" id="IPR020635">
    <property type="entry name" value="Tyr_kinase_cat_dom"/>
</dbReference>
<evidence type="ECO:0000256" key="5">
    <source>
        <dbReference type="ARBA" id="ARBA00023137"/>
    </source>
</evidence>
<dbReference type="SMART" id="SM00219">
    <property type="entry name" value="TyrKc"/>
    <property type="match status" value="1"/>
</dbReference>
<keyword evidence="2 8" id="KW-0547">Nucleotide-binding</keyword>
<dbReference type="InterPro" id="IPR001245">
    <property type="entry name" value="Ser-Thr/Tyr_kinase_cat_dom"/>
</dbReference>
<evidence type="ECO:0000256" key="2">
    <source>
        <dbReference type="ARBA" id="ARBA00022741"/>
    </source>
</evidence>
<dbReference type="PRINTS" id="PR00109">
    <property type="entry name" value="TYRKINASE"/>
</dbReference>
<evidence type="ECO:0000259" key="11">
    <source>
        <dbReference type="PROSITE" id="PS50001"/>
    </source>
</evidence>
<dbReference type="GO" id="GO:0004715">
    <property type="term" value="F:non-membrane spanning protein tyrosine kinase activity"/>
    <property type="evidence" value="ECO:0007669"/>
    <property type="project" value="UniProtKB-EC"/>
</dbReference>
<evidence type="ECO:0000313" key="14">
    <source>
        <dbReference type="Proteomes" id="UP000024635"/>
    </source>
</evidence>
<dbReference type="OrthoDB" id="3256376at2759"/>
<dbReference type="Pfam" id="PF00017">
    <property type="entry name" value="SH2"/>
    <property type="match status" value="1"/>
</dbReference>
<dbReference type="InterPro" id="IPR050198">
    <property type="entry name" value="Non-receptor_tyrosine_kinases"/>
</dbReference>
<dbReference type="InterPro" id="IPR008266">
    <property type="entry name" value="Tyr_kinase_AS"/>
</dbReference>
<reference evidence="14" key="1">
    <citation type="journal article" date="2015" name="Nat. Genet.">
        <title>The genome and transcriptome of the zoonotic hookworm Ancylostoma ceylanicum identify infection-specific gene families.</title>
        <authorList>
            <person name="Schwarz E.M."/>
            <person name="Hu Y."/>
            <person name="Antoshechkin I."/>
            <person name="Miller M.M."/>
            <person name="Sternberg P.W."/>
            <person name="Aroian R.V."/>
        </authorList>
    </citation>
    <scope>NUCLEOTIDE SEQUENCE</scope>
    <source>
        <strain evidence="14">HY135</strain>
    </source>
</reference>
<keyword evidence="5 9" id="KW-0829">Tyrosine-protein kinase</keyword>
<dbReference type="InterPro" id="IPR017441">
    <property type="entry name" value="Protein_kinase_ATP_BS"/>
</dbReference>
<dbReference type="CDD" id="cd00192">
    <property type="entry name" value="PTKc"/>
    <property type="match status" value="1"/>
</dbReference>
<dbReference type="SUPFAM" id="SSF55550">
    <property type="entry name" value="SH2 domain"/>
    <property type="match status" value="1"/>
</dbReference>
<keyword evidence="1 9" id="KW-0808">Transferase</keyword>
<keyword evidence="3 9" id="KW-0418">Kinase</keyword>
<dbReference type="AlphaFoldDB" id="A0A016RVB7"/>
<evidence type="ECO:0000256" key="8">
    <source>
        <dbReference type="PROSITE-ProRule" id="PRU10141"/>
    </source>
</evidence>
<protein>
    <recommendedName>
        <fullName evidence="9">Tyrosine-protein kinase</fullName>
        <ecNumber evidence="9">2.7.10.2</ecNumber>
    </recommendedName>
</protein>
<dbReference type="Pfam" id="PF07714">
    <property type="entry name" value="PK_Tyr_Ser-Thr"/>
    <property type="match status" value="1"/>
</dbReference>
<organism evidence="13 14">
    <name type="scientific">Ancylostoma ceylanicum</name>
    <dbReference type="NCBI Taxonomy" id="53326"/>
    <lineage>
        <taxon>Eukaryota</taxon>
        <taxon>Metazoa</taxon>
        <taxon>Ecdysozoa</taxon>
        <taxon>Nematoda</taxon>
        <taxon>Chromadorea</taxon>
        <taxon>Rhabditida</taxon>
        <taxon>Rhabditina</taxon>
        <taxon>Rhabditomorpha</taxon>
        <taxon>Strongyloidea</taxon>
        <taxon>Ancylostomatidae</taxon>
        <taxon>Ancylostomatinae</taxon>
        <taxon>Ancylostoma</taxon>
    </lineage>
</organism>
<dbReference type="InterPro" id="IPR000719">
    <property type="entry name" value="Prot_kinase_dom"/>
</dbReference>
<name>A0A016RVB7_9BILA</name>
<evidence type="ECO:0000259" key="12">
    <source>
        <dbReference type="PROSITE" id="PS50011"/>
    </source>
</evidence>
<comment type="catalytic activity">
    <reaction evidence="6 9">
        <text>L-tyrosyl-[protein] + ATP = O-phospho-L-tyrosyl-[protein] + ADP + H(+)</text>
        <dbReference type="Rhea" id="RHEA:10596"/>
        <dbReference type="Rhea" id="RHEA-COMP:10136"/>
        <dbReference type="Rhea" id="RHEA-COMP:20101"/>
        <dbReference type="ChEBI" id="CHEBI:15378"/>
        <dbReference type="ChEBI" id="CHEBI:30616"/>
        <dbReference type="ChEBI" id="CHEBI:46858"/>
        <dbReference type="ChEBI" id="CHEBI:61978"/>
        <dbReference type="ChEBI" id="CHEBI:456216"/>
        <dbReference type="EC" id="2.7.10.2"/>
    </reaction>
</comment>
<keyword evidence="14" id="KW-1185">Reference proteome</keyword>
<evidence type="ECO:0000256" key="3">
    <source>
        <dbReference type="ARBA" id="ARBA00022777"/>
    </source>
</evidence>
<feature type="region of interest" description="Disordered" evidence="10">
    <location>
        <begin position="1"/>
        <end position="27"/>
    </location>
</feature>
<dbReference type="Gene3D" id="3.30.505.10">
    <property type="entry name" value="SH2 domain"/>
    <property type="match status" value="1"/>
</dbReference>
<dbReference type="Gene3D" id="1.10.510.10">
    <property type="entry name" value="Transferase(Phosphotransferase) domain 1"/>
    <property type="match status" value="1"/>
</dbReference>
<keyword evidence="7" id="KW-0727">SH2 domain</keyword>
<evidence type="ECO:0000313" key="13">
    <source>
        <dbReference type="EMBL" id="EYB82251.1"/>
    </source>
</evidence>
<dbReference type="InterPro" id="IPR036860">
    <property type="entry name" value="SH2_dom_sf"/>
</dbReference>
<dbReference type="SMR" id="A0A016RVB7"/>
<evidence type="ECO:0000256" key="9">
    <source>
        <dbReference type="RuleBase" id="RU362096"/>
    </source>
</evidence>
<dbReference type="EC" id="2.7.10.2" evidence="9"/>
<sequence>MATPKSTSRPKSKPPSESTSIKDPGDSTAQKAVDVWLFRSGFYHGYLPREDVAALLKRKGDFLVRLSESLTMNGGEKPIRRTSNVISVLIDTNQIRNIVVYHRGGKWYLEESLKFDSAALLFAHYMNKPLLLDKIPVLLQRGVNLCRWEFFHRNVKIMKTVGRGAYGEVKMAELHKRNGETSIVAVKTLSQETGLTISPKLIKEILKEARIMRRLRHPNIVTFVGVVLVDHPLYIILEYVQGGALDSYLRKNKHKIKEDERLQLALGVAWGMEYLHKVNVLHRDIAARNCLYDRRFTVKISDFGLSRKGTTYKMKTMQKMPIKYMAPESLSQFLFSQKSDVYSYGILIYELYSCKEPYHGIANVEIRSMIVGGKLNKMPDNVPPDLSAFVIDKMWCKNPAARTDFHEIVQFLEKKTGRKLQKDAFDDLPTITATIDGSRIMEKKSKKKKSPIVVEKMPDLNNIELNTPKPVYGPMAELAEEGKIIQEEKKTTT</sequence>
<gene>
    <name evidence="13" type="primary">Acey_s0363.g3521</name>
    <name evidence="13" type="ORF">Y032_0363g3521</name>
</gene>
<dbReference type="Proteomes" id="UP000024635">
    <property type="component" value="Unassembled WGS sequence"/>
</dbReference>
<evidence type="ECO:0000256" key="10">
    <source>
        <dbReference type="SAM" id="MobiDB-lite"/>
    </source>
</evidence>
<dbReference type="PROSITE" id="PS50001">
    <property type="entry name" value="SH2"/>
    <property type="match status" value="1"/>
</dbReference>
<evidence type="ECO:0000256" key="4">
    <source>
        <dbReference type="ARBA" id="ARBA00022840"/>
    </source>
</evidence>
<dbReference type="InterPro" id="IPR011009">
    <property type="entry name" value="Kinase-like_dom_sf"/>
</dbReference>
<comment type="caution">
    <text evidence="13">The sequence shown here is derived from an EMBL/GenBank/DDBJ whole genome shotgun (WGS) entry which is preliminary data.</text>
</comment>
<dbReference type="EMBL" id="JARK01001699">
    <property type="protein sequence ID" value="EYB82251.1"/>
    <property type="molecule type" value="Genomic_DNA"/>
</dbReference>
<dbReference type="InterPro" id="IPR035849">
    <property type="entry name" value="Fes/Fps/Fer_SH2"/>
</dbReference>
<evidence type="ECO:0000256" key="1">
    <source>
        <dbReference type="ARBA" id="ARBA00022679"/>
    </source>
</evidence>
<keyword evidence="4 8" id="KW-0067">ATP-binding</keyword>
<dbReference type="InterPro" id="IPR000980">
    <property type="entry name" value="SH2"/>
</dbReference>
<dbReference type="STRING" id="53326.A0A016RVB7"/>
<dbReference type="PANTHER" id="PTHR24418">
    <property type="entry name" value="TYROSINE-PROTEIN KINASE"/>
    <property type="match status" value="1"/>
</dbReference>
<accession>A0A016RVB7</accession>
<dbReference type="CDD" id="cd10361">
    <property type="entry name" value="SH2_Fps_family"/>
    <property type="match status" value="1"/>
</dbReference>
<dbReference type="Gene3D" id="3.30.200.20">
    <property type="entry name" value="Phosphorylase Kinase, domain 1"/>
    <property type="match status" value="1"/>
</dbReference>
<evidence type="ECO:0000256" key="7">
    <source>
        <dbReference type="PROSITE-ProRule" id="PRU00191"/>
    </source>
</evidence>
<dbReference type="GO" id="GO:0005524">
    <property type="term" value="F:ATP binding"/>
    <property type="evidence" value="ECO:0007669"/>
    <property type="project" value="UniProtKB-UniRule"/>
</dbReference>
<feature type="domain" description="Protein kinase" evidence="12">
    <location>
        <begin position="155"/>
        <end position="412"/>
    </location>
</feature>
<feature type="domain" description="SH2" evidence="11">
    <location>
        <begin position="42"/>
        <end position="143"/>
    </location>
</feature>
<feature type="binding site" evidence="8">
    <location>
        <position position="187"/>
    </location>
    <ligand>
        <name>ATP</name>
        <dbReference type="ChEBI" id="CHEBI:30616"/>
    </ligand>
</feature>
<comment type="similarity">
    <text evidence="9">Belongs to the protein kinase superfamily. Tyr protein kinase family.</text>
</comment>
<proteinExistence type="inferred from homology"/>
<dbReference type="SUPFAM" id="SSF56112">
    <property type="entry name" value="Protein kinase-like (PK-like)"/>
    <property type="match status" value="1"/>
</dbReference>